<dbReference type="SUPFAM" id="SSF47616">
    <property type="entry name" value="GST C-terminal domain-like"/>
    <property type="match status" value="1"/>
</dbReference>
<accession>A0AAN6V0G7</accession>
<dbReference type="SUPFAM" id="SSF52833">
    <property type="entry name" value="Thioredoxin-like"/>
    <property type="match status" value="1"/>
</dbReference>
<dbReference type="Proteomes" id="UP001302676">
    <property type="component" value="Unassembled WGS sequence"/>
</dbReference>
<dbReference type="Gene3D" id="3.40.30.10">
    <property type="entry name" value="Glutaredoxin"/>
    <property type="match status" value="1"/>
</dbReference>
<evidence type="ECO:0000313" key="3">
    <source>
        <dbReference type="Proteomes" id="UP001302676"/>
    </source>
</evidence>
<dbReference type="Pfam" id="PF22041">
    <property type="entry name" value="GST_C_7"/>
    <property type="match status" value="1"/>
</dbReference>
<dbReference type="CDD" id="cd00299">
    <property type="entry name" value="GST_C_family"/>
    <property type="match status" value="1"/>
</dbReference>
<dbReference type="InterPro" id="IPR036282">
    <property type="entry name" value="Glutathione-S-Trfase_C_sf"/>
</dbReference>
<reference evidence="2" key="1">
    <citation type="journal article" date="2023" name="Mol. Phylogenet. Evol.">
        <title>Genome-scale phylogeny and comparative genomics of the fungal order Sordariales.</title>
        <authorList>
            <person name="Hensen N."/>
            <person name="Bonometti L."/>
            <person name="Westerberg I."/>
            <person name="Brannstrom I.O."/>
            <person name="Guillou S."/>
            <person name="Cros-Aarteil S."/>
            <person name="Calhoun S."/>
            <person name="Haridas S."/>
            <person name="Kuo A."/>
            <person name="Mondo S."/>
            <person name="Pangilinan J."/>
            <person name="Riley R."/>
            <person name="LaButti K."/>
            <person name="Andreopoulos B."/>
            <person name="Lipzen A."/>
            <person name="Chen C."/>
            <person name="Yan M."/>
            <person name="Daum C."/>
            <person name="Ng V."/>
            <person name="Clum A."/>
            <person name="Steindorff A."/>
            <person name="Ohm R.A."/>
            <person name="Martin F."/>
            <person name="Silar P."/>
            <person name="Natvig D.O."/>
            <person name="Lalanne C."/>
            <person name="Gautier V."/>
            <person name="Ament-Velasquez S.L."/>
            <person name="Kruys A."/>
            <person name="Hutchinson M.I."/>
            <person name="Powell A.J."/>
            <person name="Barry K."/>
            <person name="Miller A.N."/>
            <person name="Grigoriev I.V."/>
            <person name="Debuchy R."/>
            <person name="Gladieux P."/>
            <person name="Hiltunen Thoren M."/>
            <person name="Johannesson H."/>
        </authorList>
    </citation>
    <scope>NUCLEOTIDE SEQUENCE</scope>
    <source>
        <strain evidence="2">CBS 141.50</strain>
    </source>
</reference>
<dbReference type="InterPro" id="IPR004045">
    <property type="entry name" value="Glutathione_S-Trfase_N"/>
</dbReference>
<dbReference type="EMBL" id="MU853615">
    <property type="protein sequence ID" value="KAK4141256.1"/>
    <property type="molecule type" value="Genomic_DNA"/>
</dbReference>
<sequence>MESDFTPTNDTGLVLYDIAPAPPYPKHNAAPNPWKARYTLNFKGLPYTTHWVQMGEISAVRQALGVPACRKFFDGTEYYTLPVVTDGSTGAKVGDSFDIAVYLQKQHPEAGAGNLFPGGVDLNYECSAGMVGFGVPLSEENSREPTAVYARFNTNVDMVFSIHAQLMAEGMKWAPEREAAIKAEFARRAGKATWEELVGLDAAGREKLRASLKEMVKDLAALFQKETSGPFLLGTQPCYGDIIVGGWLRMMSRTLPGEEWEEIQGWYDGVFGKLHAALDERFGEVKE</sequence>
<dbReference type="GeneID" id="87818299"/>
<name>A0AAN6V0G7_9PEZI</name>
<gene>
    <name evidence="2" type="ORF">C8A04DRAFT_31234</name>
</gene>
<evidence type="ECO:0000313" key="2">
    <source>
        <dbReference type="EMBL" id="KAK4141256.1"/>
    </source>
</evidence>
<dbReference type="InterPro" id="IPR054416">
    <property type="entry name" value="GST_UstS-like_C"/>
</dbReference>
<dbReference type="Gene3D" id="1.20.1050.10">
    <property type="match status" value="1"/>
</dbReference>
<dbReference type="RefSeq" id="XP_062634627.1">
    <property type="nucleotide sequence ID" value="XM_062781686.1"/>
</dbReference>
<reference evidence="2" key="2">
    <citation type="submission" date="2023-05" db="EMBL/GenBank/DDBJ databases">
        <authorList>
            <consortium name="Lawrence Berkeley National Laboratory"/>
            <person name="Steindorff A."/>
            <person name="Hensen N."/>
            <person name="Bonometti L."/>
            <person name="Westerberg I."/>
            <person name="Brannstrom I.O."/>
            <person name="Guillou S."/>
            <person name="Cros-Aarteil S."/>
            <person name="Calhoun S."/>
            <person name="Haridas S."/>
            <person name="Kuo A."/>
            <person name="Mondo S."/>
            <person name="Pangilinan J."/>
            <person name="Riley R."/>
            <person name="Labutti K."/>
            <person name="Andreopoulos B."/>
            <person name="Lipzen A."/>
            <person name="Chen C."/>
            <person name="Yanf M."/>
            <person name="Daum C."/>
            <person name="Ng V."/>
            <person name="Clum A."/>
            <person name="Ohm R."/>
            <person name="Martin F."/>
            <person name="Silar P."/>
            <person name="Natvig D."/>
            <person name="Lalanne C."/>
            <person name="Gautier V."/>
            <person name="Ament-Velasquez S.L."/>
            <person name="Kruys A."/>
            <person name="Hutchinson M.I."/>
            <person name="Powell A.J."/>
            <person name="Barry K."/>
            <person name="Miller A.N."/>
            <person name="Grigoriev I.V."/>
            <person name="Debuchy R."/>
            <person name="Gladieux P."/>
            <person name="Thoren M.H."/>
            <person name="Johannesson H."/>
        </authorList>
    </citation>
    <scope>NUCLEOTIDE SEQUENCE</scope>
    <source>
        <strain evidence="2">CBS 141.50</strain>
    </source>
</reference>
<dbReference type="AlphaFoldDB" id="A0AAN6V0G7"/>
<comment type="caution">
    <text evidence="2">The sequence shown here is derived from an EMBL/GenBank/DDBJ whole genome shotgun (WGS) entry which is preliminary data.</text>
</comment>
<feature type="domain" description="GST N-terminal" evidence="1">
    <location>
        <begin position="20"/>
        <end position="111"/>
    </location>
</feature>
<dbReference type="InterPro" id="IPR036249">
    <property type="entry name" value="Thioredoxin-like_sf"/>
</dbReference>
<organism evidence="2 3">
    <name type="scientific">Dichotomopilus funicola</name>
    <dbReference type="NCBI Taxonomy" id="1934379"/>
    <lineage>
        <taxon>Eukaryota</taxon>
        <taxon>Fungi</taxon>
        <taxon>Dikarya</taxon>
        <taxon>Ascomycota</taxon>
        <taxon>Pezizomycotina</taxon>
        <taxon>Sordariomycetes</taxon>
        <taxon>Sordariomycetidae</taxon>
        <taxon>Sordariales</taxon>
        <taxon>Chaetomiaceae</taxon>
        <taxon>Dichotomopilus</taxon>
    </lineage>
</organism>
<evidence type="ECO:0000259" key="1">
    <source>
        <dbReference type="PROSITE" id="PS50404"/>
    </source>
</evidence>
<proteinExistence type="predicted"/>
<dbReference type="PROSITE" id="PS50404">
    <property type="entry name" value="GST_NTER"/>
    <property type="match status" value="1"/>
</dbReference>
<keyword evidence="3" id="KW-1185">Reference proteome</keyword>
<dbReference type="Pfam" id="PF13409">
    <property type="entry name" value="GST_N_2"/>
    <property type="match status" value="1"/>
</dbReference>
<protein>
    <recommendedName>
        <fullName evidence="1">GST N-terminal domain-containing protein</fullName>
    </recommendedName>
</protein>